<keyword evidence="2" id="KW-0645">Protease</keyword>
<evidence type="ECO:0000259" key="1">
    <source>
        <dbReference type="Pfam" id="PF00557"/>
    </source>
</evidence>
<dbReference type="Gene3D" id="3.40.350.10">
    <property type="entry name" value="Creatinase/prolidase N-terminal domain"/>
    <property type="match status" value="1"/>
</dbReference>
<proteinExistence type="predicted"/>
<dbReference type="AlphaFoldDB" id="A0A160TU75"/>
<dbReference type="CDD" id="cd01066">
    <property type="entry name" value="APP_MetAP"/>
    <property type="match status" value="1"/>
</dbReference>
<dbReference type="InterPro" id="IPR000994">
    <property type="entry name" value="Pept_M24"/>
</dbReference>
<keyword evidence="2" id="KW-0378">Hydrolase</keyword>
<reference evidence="2" key="1">
    <citation type="submission" date="2015-10" db="EMBL/GenBank/DDBJ databases">
        <authorList>
            <person name="Gilbert D.G."/>
        </authorList>
    </citation>
    <scope>NUCLEOTIDE SEQUENCE</scope>
</reference>
<feature type="domain" description="Peptidase M24" evidence="1">
    <location>
        <begin position="189"/>
        <end position="397"/>
    </location>
</feature>
<dbReference type="GO" id="GO:0004177">
    <property type="term" value="F:aminopeptidase activity"/>
    <property type="evidence" value="ECO:0007669"/>
    <property type="project" value="UniProtKB-KW"/>
</dbReference>
<evidence type="ECO:0000313" key="2">
    <source>
        <dbReference type="EMBL" id="CUS52947.1"/>
    </source>
</evidence>
<organism evidence="2">
    <name type="scientific">hydrothermal vent metagenome</name>
    <dbReference type="NCBI Taxonomy" id="652676"/>
    <lineage>
        <taxon>unclassified sequences</taxon>
        <taxon>metagenomes</taxon>
        <taxon>ecological metagenomes</taxon>
    </lineage>
</organism>
<dbReference type="PANTHER" id="PTHR46112:SF2">
    <property type="entry name" value="XAA-PRO AMINOPEPTIDASE P-RELATED"/>
    <property type="match status" value="1"/>
</dbReference>
<protein>
    <submittedName>
        <fullName evidence="2">Aminopeptidase YpdF (MP-, MA-, MS-, AP-, NP-specific)</fullName>
    </submittedName>
</protein>
<name>A0A160TU75_9ZZZZ</name>
<dbReference type="InterPro" id="IPR050659">
    <property type="entry name" value="Peptidase_M24B"/>
</dbReference>
<dbReference type="Gene3D" id="3.90.230.10">
    <property type="entry name" value="Creatinase/methionine aminopeptidase superfamily"/>
    <property type="match status" value="1"/>
</dbReference>
<dbReference type="SUPFAM" id="SSF53092">
    <property type="entry name" value="Creatinase/prolidase N-terminal domain"/>
    <property type="match status" value="1"/>
</dbReference>
<dbReference type="SUPFAM" id="SSF55920">
    <property type="entry name" value="Creatinase/aminopeptidase"/>
    <property type="match status" value="1"/>
</dbReference>
<gene>
    <name evidence="2" type="ORF">MGWOODY_XGa2303</name>
</gene>
<accession>A0A160TU75</accession>
<dbReference type="Pfam" id="PF00557">
    <property type="entry name" value="Peptidase_M24"/>
    <property type="match status" value="1"/>
</dbReference>
<keyword evidence="2" id="KW-0031">Aminopeptidase</keyword>
<dbReference type="EMBL" id="CZRL01000093">
    <property type="protein sequence ID" value="CUS52947.1"/>
    <property type="molecule type" value="Genomic_DNA"/>
</dbReference>
<dbReference type="InterPro" id="IPR029149">
    <property type="entry name" value="Creatin/AminoP/Spt16_N"/>
</dbReference>
<dbReference type="InterPro" id="IPR036005">
    <property type="entry name" value="Creatinase/aminopeptidase-like"/>
</dbReference>
<dbReference type="PANTHER" id="PTHR46112">
    <property type="entry name" value="AMINOPEPTIDASE"/>
    <property type="match status" value="1"/>
</dbReference>
<sequence>MNILTTNDLMTVRQHGAMEHTIPPCDLDEVRRYRLARIQAELVRQDLAGIILYDQLNTRYATDSTNMQIWCSHNEARYVYVPADSPAIIFEFGGKPLLTEGLPGIERVLKPKAFFYMSAGQHVTERAVAWGAEMDAIIRERSGGNQRIAIDRIAPVGVQVMEQLGYEIHDGFTIMEKAREIKSVGEIALMRKSIEVCEQAVQRMHEVLKPGITENALWAELHHGNIAGGGEWIETRLLSSGPRTNPWFRECSMRPIERGDMVSFDTDLIGPYGYCCDMSRSWICDAEPDDEQKRLYAAAYEQIKKNMELLKPGLGYRELTEKLHPLNDEYIPGRYGVAMHGVGLCDEAPAIYYPQDYDEVGYDGVFQEGMVMCVEALIGVEGGKECVKLEEQVLITADGYEQLTTYPLEDQWL</sequence>